<dbReference type="Proteomes" id="UP000679179">
    <property type="component" value="Unassembled WGS sequence"/>
</dbReference>
<evidence type="ECO:0000313" key="7">
    <source>
        <dbReference type="EMBL" id="GIM30075.1"/>
    </source>
</evidence>
<comment type="cofactor">
    <cofactor evidence="1">
        <name>FMN</name>
        <dbReference type="ChEBI" id="CHEBI:58210"/>
    </cofactor>
</comment>
<dbReference type="InterPro" id="IPR044152">
    <property type="entry name" value="YqjM-like"/>
</dbReference>
<dbReference type="InterPro" id="IPR013785">
    <property type="entry name" value="Aldolase_TIM"/>
</dbReference>
<dbReference type="AlphaFoldDB" id="A0A919VH63"/>
<accession>A0A919VH63</accession>
<evidence type="ECO:0000313" key="8">
    <source>
        <dbReference type="Proteomes" id="UP000679179"/>
    </source>
</evidence>
<dbReference type="PANTHER" id="PTHR43303:SF4">
    <property type="entry name" value="NADPH DEHYDROGENASE C23G7.10C-RELATED"/>
    <property type="match status" value="1"/>
</dbReference>
<gene>
    <name evidence="7" type="ORF">CPJCM30710_27410</name>
</gene>
<dbReference type="RefSeq" id="WP_212904758.1">
    <property type="nucleotide sequence ID" value="NZ_BOPZ01000027.1"/>
</dbReference>
<keyword evidence="5" id="KW-0560">Oxidoreductase</keyword>
<sequence>MTNALFTPQKIKDLEIKNRIILPPMVCFKFADKNGFVSEKNINHYEAIAKGGTGLIIVEATCVNENGRLSADQLGIWSDDYIDGLSKIAKVCHKHGAKVIIQLHHAGLRTPKSINEDTITSSDYNNGDISARAMTRDELYALQQDFINAAVRAEKAGFDGVELHGAHSYLMTQFFSAKINNRTDEYGGNFDNRLRFTTEIFEGIKQKVNESLIVGIRMGCNENDLKSSIDMAKRFEILGMDYIHISTGFDSTPINEEVPEGFPGNWIVYGATKIREHLTIPVIAVNSIKTPEDANYLISNNLVDFVAIGKAQLADYNFANHAKEGKAIVKCLGCKPCRWFTNGSNCPRHL</sequence>
<keyword evidence="4" id="KW-0521">NADP</keyword>
<dbReference type="SUPFAM" id="SSF51395">
    <property type="entry name" value="FMN-linked oxidoreductases"/>
    <property type="match status" value="1"/>
</dbReference>
<dbReference type="CDD" id="cd02803">
    <property type="entry name" value="OYE_like_FMN_family"/>
    <property type="match status" value="1"/>
</dbReference>
<evidence type="ECO:0000256" key="1">
    <source>
        <dbReference type="ARBA" id="ARBA00001917"/>
    </source>
</evidence>
<dbReference type="InterPro" id="IPR001155">
    <property type="entry name" value="OxRdtase_FMN_N"/>
</dbReference>
<keyword evidence="8" id="KW-1185">Reference proteome</keyword>
<evidence type="ECO:0000256" key="5">
    <source>
        <dbReference type="ARBA" id="ARBA00023002"/>
    </source>
</evidence>
<evidence type="ECO:0000259" key="6">
    <source>
        <dbReference type="Pfam" id="PF00724"/>
    </source>
</evidence>
<dbReference type="GO" id="GO:0010181">
    <property type="term" value="F:FMN binding"/>
    <property type="evidence" value="ECO:0007669"/>
    <property type="project" value="InterPro"/>
</dbReference>
<organism evidence="7 8">
    <name type="scientific">Clostridium polyendosporum</name>
    <dbReference type="NCBI Taxonomy" id="69208"/>
    <lineage>
        <taxon>Bacteria</taxon>
        <taxon>Bacillati</taxon>
        <taxon>Bacillota</taxon>
        <taxon>Clostridia</taxon>
        <taxon>Eubacteriales</taxon>
        <taxon>Clostridiaceae</taxon>
        <taxon>Clostridium</taxon>
    </lineage>
</organism>
<evidence type="ECO:0000256" key="3">
    <source>
        <dbReference type="ARBA" id="ARBA00022643"/>
    </source>
</evidence>
<dbReference type="PANTHER" id="PTHR43303">
    <property type="entry name" value="NADPH DEHYDROGENASE C23G7.10C-RELATED"/>
    <property type="match status" value="1"/>
</dbReference>
<comment type="caution">
    <text evidence="7">The sequence shown here is derived from an EMBL/GenBank/DDBJ whole genome shotgun (WGS) entry which is preliminary data.</text>
</comment>
<evidence type="ECO:0000256" key="4">
    <source>
        <dbReference type="ARBA" id="ARBA00022857"/>
    </source>
</evidence>
<protein>
    <submittedName>
        <fullName evidence="7">NADH-dependent flavin oxidoreductase</fullName>
    </submittedName>
</protein>
<dbReference type="Pfam" id="PF00724">
    <property type="entry name" value="Oxidored_FMN"/>
    <property type="match status" value="1"/>
</dbReference>
<feature type="domain" description="NADH:flavin oxidoreductase/NADH oxidase N-terminal" evidence="6">
    <location>
        <begin position="5"/>
        <end position="326"/>
    </location>
</feature>
<dbReference type="GO" id="GO:0050661">
    <property type="term" value="F:NADP binding"/>
    <property type="evidence" value="ECO:0007669"/>
    <property type="project" value="InterPro"/>
</dbReference>
<dbReference type="EMBL" id="BOPZ01000027">
    <property type="protein sequence ID" value="GIM30075.1"/>
    <property type="molecule type" value="Genomic_DNA"/>
</dbReference>
<keyword evidence="2" id="KW-0285">Flavoprotein</keyword>
<proteinExistence type="predicted"/>
<dbReference type="Gene3D" id="3.20.20.70">
    <property type="entry name" value="Aldolase class I"/>
    <property type="match status" value="1"/>
</dbReference>
<evidence type="ECO:0000256" key="2">
    <source>
        <dbReference type="ARBA" id="ARBA00022630"/>
    </source>
</evidence>
<dbReference type="GO" id="GO:0003959">
    <property type="term" value="F:NADPH dehydrogenase activity"/>
    <property type="evidence" value="ECO:0007669"/>
    <property type="project" value="InterPro"/>
</dbReference>
<name>A0A919VH63_9CLOT</name>
<reference evidence="7" key="1">
    <citation type="submission" date="2021-03" db="EMBL/GenBank/DDBJ databases">
        <title>Taxonomic study of Clostridium polyendosporum from meadow-gley soil under rice.</title>
        <authorList>
            <person name="Kobayashi H."/>
            <person name="Tanizawa Y."/>
            <person name="Yagura M."/>
        </authorList>
    </citation>
    <scope>NUCLEOTIDE SEQUENCE</scope>
    <source>
        <strain evidence="7">JCM 30710</strain>
    </source>
</reference>
<keyword evidence="3" id="KW-0288">FMN</keyword>